<evidence type="ECO:0000256" key="1">
    <source>
        <dbReference type="SAM" id="Phobius"/>
    </source>
</evidence>
<gene>
    <name evidence="2" type="ORF">CPT_Salva_013</name>
</gene>
<feature type="transmembrane region" description="Helical" evidence="1">
    <location>
        <begin position="29"/>
        <end position="49"/>
    </location>
</feature>
<sequence>MIFVVAIFAVILFGNVGAKLISKLYPQDQFVRVIFQLMWWFIVIVLPFAV</sequence>
<dbReference type="Proteomes" id="UP000595272">
    <property type="component" value="Segment"/>
</dbReference>
<evidence type="ECO:0000313" key="3">
    <source>
        <dbReference type="Proteomes" id="UP000595272"/>
    </source>
</evidence>
<evidence type="ECO:0000313" key="2">
    <source>
        <dbReference type="EMBL" id="QQM18177.1"/>
    </source>
</evidence>
<dbReference type="EMBL" id="MW393850">
    <property type="protein sequence ID" value="QQM18177.1"/>
    <property type="molecule type" value="Genomic_DNA"/>
</dbReference>
<name>A0A7U3WJU4_9CAUD</name>
<keyword evidence="1" id="KW-1133">Transmembrane helix</keyword>
<protein>
    <submittedName>
        <fullName evidence="2">Uncharacterized protein</fullName>
    </submittedName>
</protein>
<accession>A0A7U3WJU4</accession>
<keyword evidence="1" id="KW-0472">Membrane</keyword>
<keyword evidence="3" id="KW-1185">Reference proteome</keyword>
<organism evidence="2 3">
    <name type="scientific">Stenotrophomonas phage Salva</name>
    <dbReference type="NCBI Taxonomy" id="2801524"/>
    <lineage>
        <taxon>Viruses</taxon>
        <taxon>Duplodnaviria</taxon>
        <taxon>Heunggongvirae</taxon>
        <taxon>Uroviricota</taxon>
        <taxon>Caudoviricetes</taxon>
        <taxon>Beaumontvirinae</taxon>
        <taxon>Salvavirus</taxon>
        <taxon>Salvavirus salva</taxon>
    </lineage>
</organism>
<keyword evidence="1" id="KW-0812">Transmembrane</keyword>
<reference evidence="2 3" key="1">
    <citation type="submission" date="2020-12" db="EMBL/GenBank/DDBJ databases">
        <title>Complete genome sequence of Stenotrophomonas maltophilia phage Salva.</title>
        <authorList>
            <person name="Jefferson B."/>
            <person name="Yao G."/>
            <person name="Clark J."/>
            <person name="Le T."/>
            <person name="Young R."/>
            <person name="Gonzalez C."/>
            <person name="Liu M."/>
        </authorList>
    </citation>
    <scope>NUCLEOTIDE SEQUENCE [LARGE SCALE GENOMIC DNA]</scope>
</reference>
<proteinExistence type="predicted"/>